<accession>A0A8H7SCI7</accession>
<dbReference type="PIRSF" id="PIRSF017617">
    <property type="entry name" value="Thr_aldolase"/>
    <property type="match status" value="1"/>
</dbReference>
<dbReference type="GO" id="GO:0006567">
    <property type="term" value="P:L-threonine catabolic process"/>
    <property type="evidence" value="ECO:0007669"/>
    <property type="project" value="TreeGrafter"/>
</dbReference>
<evidence type="ECO:0000256" key="4">
    <source>
        <dbReference type="ARBA" id="ARBA00023239"/>
    </source>
</evidence>
<dbReference type="InterPro" id="IPR015421">
    <property type="entry name" value="PyrdxlP-dep_Trfase_major"/>
</dbReference>
<dbReference type="Gene3D" id="3.90.1150.10">
    <property type="entry name" value="Aspartate Aminotransferase, domain 1"/>
    <property type="match status" value="1"/>
</dbReference>
<dbReference type="InterPro" id="IPR015424">
    <property type="entry name" value="PyrdxlP-dep_Trfase"/>
</dbReference>
<evidence type="ECO:0000256" key="5">
    <source>
        <dbReference type="PIRSR" id="PIRSR017617-1"/>
    </source>
</evidence>
<dbReference type="InterPro" id="IPR015422">
    <property type="entry name" value="PyrdxlP-dep_Trfase_small"/>
</dbReference>
<proteinExistence type="inferred from homology"/>
<sequence length="388" mass="41929">MSPVIDNTAREHVHDLTSDTATIPTDEMFDIMKTATRGDDVFGADDDVNDLEVFMANMLGHEASLFCASGTQSNQIGLRTLLTQPPHSVLCDARAHIFVHECGGLSYHSQASVTPVIPKKGLYLTAEDVEANINKDTLTGAVTRVVALENTMNGTIMPFEEIKRIRAVCDKHGLYLHLDGARLWNASAATGVSMSEYGKLFDSISVCLSKGAGAPIGSIIASTKDRIRHARHLRKLMGGGWRQAGFLAKIARHCIETAVPTMPETHKLASRLATHLQSLGIRLALPCETNMLFLDFAPAGLTAEDFAVELRKKNIKITATSGSTISRVVLHYQVTAEVIEQFMDVATNIVKSHGKPVTTAMETDVKENGNTTNSSIESLGAAYPSGKN</sequence>
<dbReference type="GO" id="GO:0006545">
    <property type="term" value="P:glycine biosynthetic process"/>
    <property type="evidence" value="ECO:0007669"/>
    <property type="project" value="TreeGrafter"/>
</dbReference>
<dbReference type="GO" id="GO:0005829">
    <property type="term" value="C:cytosol"/>
    <property type="evidence" value="ECO:0007669"/>
    <property type="project" value="TreeGrafter"/>
</dbReference>
<dbReference type="Gene3D" id="3.40.640.10">
    <property type="entry name" value="Type I PLP-dependent aspartate aminotransferase-like (Major domain)"/>
    <property type="match status" value="1"/>
</dbReference>
<dbReference type="PANTHER" id="PTHR48097:SF9">
    <property type="entry name" value="L-THREONINE ALDOLASE"/>
    <property type="match status" value="1"/>
</dbReference>
<evidence type="ECO:0000256" key="6">
    <source>
        <dbReference type="SAM" id="MobiDB-lite"/>
    </source>
</evidence>
<dbReference type="EMBL" id="JAEPRB010000024">
    <property type="protein sequence ID" value="KAG2225721.1"/>
    <property type="molecule type" value="Genomic_DNA"/>
</dbReference>
<comment type="cofactor">
    <cofactor evidence="1">
        <name>pyridoxal 5'-phosphate</name>
        <dbReference type="ChEBI" id="CHEBI:597326"/>
    </cofactor>
</comment>
<reference evidence="8 9" key="1">
    <citation type="submission" date="2020-12" db="EMBL/GenBank/DDBJ databases">
        <title>Metabolic potential, ecology and presence of endohyphal bacteria is reflected in genomic diversity of Mucoromycotina.</title>
        <authorList>
            <person name="Muszewska A."/>
            <person name="Okrasinska A."/>
            <person name="Steczkiewicz K."/>
            <person name="Drgas O."/>
            <person name="Orlowska M."/>
            <person name="Perlinska-Lenart U."/>
            <person name="Aleksandrzak-Piekarczyk T."/>
            <person name="Szatraj K."/>
            <person name="Zielenkiewicz U."/>
            <person name="Pilsyk S."/>
            <person name="Malc E."/>
            <person name="Mieczkowski P."/>
            <person name="Kruszewska J.S."/>
            <person name="Biernat P."/>
            <person name="Pawlowska J."/>
        </authorList>
    </citation>
    <scope>NUCLEOTIDE SEQUENCE [LARGE SCALE GENOMIC DNA]</scope>
    <source>
        <strain evidence="8 9">CBS 142.35</strain>
    </source>
</reference>
<feature type="region of interest" description="Disordered" evidence="6">
    <location>
        <begin position="364"/>
        <end position="388"/>
    </location>
</feature>
<protein>
    <recommendedName>
        <fullName evidence="7">Aromatic amino acid beta-eliminating lyase/threonine aldolase domain-containing protein</fullName>
    </recommendedName>
</protein>
<name>A0A8H7SCI7_9FUNG</name>
<dbReference type="AlphaFoldDB" id="A0A8H7SCI7"/>
<comment type="similarity">
    <text evidence="2">Belongs to the threonine aldolase family.</text>
</comment>
<dbReference type="InterPro" id="IPR001597">
    <property type="entry name" value="ArAA_b-elim_lyase/Thr_aldolase"/>
</dbReference>
<dbReference type="PANTHER" id="PTHR48097">
    <property type="entry name" value="L-THREONINE ALDOLASE-RELATED"/>
    <property type="match status" value="1"/>
</dbReference>
<evidence type="ECO:0000313" key="8">
    <source>
        <dbReference type="EMBL" id="KAG2225721.1"/>
    </source>
</evidence>
<dbReference type="GO" id="GO:0008732">
    <property type="term" value="F:L-allo-threonine aldolase activity"/>
    <property type="evidence" value="ECO:0007669"/>
    <property type="project" value="TreeGrafter"/>
</dbReference>
<dbReference type="Proteomes" id="UP000646827">
    <property type="component" value="Unassembled WGS sequence"/>
</dbReference>
<evidence type="ECO:0000256" key="2">
    <source>
        <dbReference type="ARBA" id="ARBA00006966"/>
    </source>
</evidence>
<dbReference type="InterPro" id="IPR023603">
    <property type="entry name" value="Low_specificity_L-TA-like"/>
</dbReference>
<keyword evidence="4" id="KW-0456">Lyase</keyword>
<dbReference type="SUPFAM" id="SSF53383">
    <property type="entry name" value="PLP-dependent transferases"/>
    <property type="match status" value="1"/>
</dbReference>
<evidence type="ECO:0000259" key="7">
    <source>
        <dbReference type="Pfam" id="PF01212"/>
    </source>
</evidence>
<gene>
    <name evidence="8" type="ORF">INT45_011389</name>
</gene>
<dbReference type="FunFam" id="3.40.640.10:FF:000030">
    <property type="entry name" value="Low-specificity L-threonine aldolase"/>
    <property type="match status" value="1"/>
</dbReference>
<evidence type="ECO:0000313" key="9">
    <source>
        <dbReference type="Proteomes" id="UP000646827"/>
    </source>
</evidence>
<feature type="compositionally biased region" description="Polar residues" evidence="6">
    <location>
        <begin position="368"/>
        <end position="377"/>
    </location>
</feature>
<organism evidence="8 9">
    <name type="scientific">Circinella minor</name>
    <dbReference type="NCBI Taxonomy" id="1195481"/>
    <lineage>
        <taxon>Eukaryota</taxon>
        <taxon>Fungi</taxon>
        <taxon>Fungi incertae sedis</taxon>
        <taxon>Mucoromycota</taxon>
        <taxon>Mucoromycotina</taxon>
        <taxon>Mucoromycetes</taxon>
        <taxon>Mucorales</taxon>
        <taxon>Lichtheimiaceae</taxon>
        <taxon>Circinella</taxon>
    </lineage>
</organism>
<evidence type="ECO:0000256" key="3">
    <source>
        <dbReference type="ARBA" id="ARBA00022898"/>
    </source>
</evidence>
<dbReference type="Pfam" id="PF01212">
    <property type="entry name" value="Beta_elim_lyase"/>
    <property type="match status" value="1"/>
</dbReference>
<comment type="caution">
    <text evidence="8">The sequence shown here is derived from an EMBL/GenBank/DDBJ whole genome shotgun (WGS) entry which is preliminary data.</text>
</comment>
<feature type="modified residue" description="N6-(pyridoxal phosphate)lysine" evidence="5">
    <location>
        <position position="210"/>
    </location>
</feature>
<feature type="domain" description="Aromatic amino acid beta-eliminating lyase/threonine aldolase" evidence="7">
    <location>
        <begin position="15"/>
        <end position="296"/>
    </location>
</feature>
<keyword evidence="3" id="KW-0663">Pyridoxal phosphate</keyword>
<evidence type="ECO:0000256" key="1">
    <source>
        <dbReference type="ARBA" id="ARBA00001933"/>
    </source>
</evidence>
<dbReference type="NCBIfam" id="NF041359">
    <property type="entry name" value="GntG_guanitoxin"/>
    <property type="match status" value="1"/>
</dbReference>
<dbReference type="OrthoDB" id="10261951at2759"/>
<keyword evidence="9" id="KW-1185">Reference proteome</keyword>